<dbReference type="SMART" id="SM00326">
    <property type="entry name" value="SH3"/>
    <property type="match status" value="1"/>
</dbReference>
<name>A0AAV6VBI1_9ARAC</name>
<evidence type="ECO:0000313" key="6">
    <source>
        <dbReference type="EMBL" id="KAG8194035.1"/>
    </source>
</evidence>
<dbReference type="InterPro" id="IPR001452">
    <property type="entry name" value="SH3_domain"/>
</dbReference>
<feature type="compositionally biased region" description="Polar residues" evidence="3">
    <location>
        <begin position="557"/>
        <end position="585"/>
    </location>
</feature>
<dbReference type="FunFam" id="2.30.30.40:FF:000188">
    <property type="entry name" value="Insulin receptor tyrosine kinase substrate"/>
    <property type="match status" value="1"/>
</dbReference>
<protein>
    <recommendedName>
        <fullName evidence="8">Brain-specific angiogenesis inhibitor 1-associated protein 2-like protein 1</fullName>
    </recommendedName>
</protein>
<evidence type="ECO:0000313" key="7">
    <source>
        <dbReference type="Proteomes" id="UP000827092"/>
    </source>
</evidence>
<keyword evidence="1 2" id="KW-0728">SH3 domain</keyword>
<dbReference type="Gene3D" id="1.20.1270.60">
    <property type="entry name" value="Arfaptin homology (AH) domain/BAR domain"/>
    <property type="match status" value="1"/>
</dbReference>
<dbReference type="Pfam" id="PF00018">
    <property type="entry name" value="SH3_1"/>
    <property type="match status" value="1"/>
</dbReference>
<proteinExistence type="predicted"/>
<gene>
    <name evidence="6" type="ORF">JTE90_028378</name>
</gene>
<feature type="domain" description="IMD" evidence="5">
    <location>
        <begin position="1"/>
        <end position="250"/>
    </location>
</feature>
<dbReference type="Gene3D" id="2.30.30.40">
    <property type="entry name" value="SH3 Domains"/>
    <property type="match status" value="1"/>
</dbReference>
<dbReference type="GO" id="GO:0051764">
    <property type="term" value="P:actin crosslink formation"/>
    <property type="evidence" value="ECO:0007669"/>
    <property type="project" value="TreeGrafter"/>
</dbReference>
<dbReference type="EMBL" id="JAFNEN010000110">
    <property type="protein sequence ID" value="KAG8194035.1"/>
    <property type="molecule type" value="Genomic_DNA"/>
</dbReference>
<dbReference type="GO" id="GO:0030838">
    <property type="term" value="P:positive regulation of actin filament polymerization"/>
    <property type="evidence" value="ECO:0007669"/>
    <property type="project" value="TreeGrafter"/>
</dbReference>
<dbReference type="AlphaFoldDB" id="A0AAV6VBI1"/>
<reference evidence="6 7" key="1">
    <citation type="journal article" date="2022" name="Nat. Ecol. Evol.">
        <title>A masculinizing supergene underlies an exaggerated male reproductive morph in a spider.</title>
        <authorList>
            <person name="Hendrickx F."/>
            <person name="De Corte Z."/>
            <person name="Sonet G."/>
            <person name="Van Belleghem S.M."/>
            <person name="Kostlbacher S."/>
            <person name="Vangestel C."/>
        </authorList>
    </citation>
    <scope>NUCLEOTIDE SEQUENCE [LARGE SCALE GENOMIC DNA]</scope>
    <source>
        <strain evidence="6">W744_W776</strain>
    </source>
</reference>
<evidence type="ECO:0008006" key="8">
    <source>
        <dbReference type="Google" id="ProtNLM"/>
    </source>
</evidence>
<evidence type="ECO:0000256" key="2">
    <source>
        <dbReference type="PROSITE-ProRule" id="PRU00192"/>
    </source>
</evidence>
<dbReference type="InterPro" id="IPR036028">
    <property type="entry name" value="SH3-like_dom_sf"/>
</dbReference>
<dbReference type="GO" id="GO:0005829">
    <property type="term" value="C:cytosol"/>
    <property type="evidence" value="ECO:0007669"/>
    <property type="project" value="TreeGrafter"/>
</dbReference>
<dbReference type="InterPro" id="IPR013606">
    <property type="entry name" value="I-BAR_dom"/>
</dbReference>
<dbReference type="PROSITE" id="PS51338">
    <property type="entry name" value="IMD"/>
    <property type="match status" value="1"/>
</dbReference>
<dbReference type="GO" id="GO:0051017">
    <property type="term" value="P:actin filament bundle assembly"/>
    <property type="evidence" value="ECO:0007669"/>
    <property type="project" value="TreeGrafter"/>
</dbReference>
<organism evidence="6 7">
    <name type="scientific">Oedothorax gibbosus</name>
    <dbReference type="NCBI Taxonomy" id="931172"/>
    <lineage>
        <taxon>Eukaryota</taxon>
        <taxon>Metazoa</taxon>
        <taxon>Ecdysozoa</taxon>
        <taxon>Arthropoda</taxon>
        <taxon>Chelicerata</taxon>
        <taxon>Arachnida</taxon>
        <taxon>Araneae</taxon>
        <taxon>Araneomorphae</taxon>
        <taxon>Entelegynae</taxon>
        <taxon>Araneoidea</taxon>
        <taxon>Linyphiidae</taxon>
        <taxon>Erigoninae</taxon>
        <taxon>Oedothorax</taxon>
    </lineage>
</organism>
<dbReference type="SUPFAM" id="SSF103657">
    <property type="entry name" value="BAR/IMD domain-like"/>
    <property type="match status" value="1"/>
</dbReference>
<dbReference type="CDD" id="cd11779">
    <property type="entry name" value="SH3_Irsp53_BAIAP2L"/>
    <property type="match status" value="1"/>
</dbReference>
<dbReference type="PROSITE" id="PS50002">
    <property type="entry name" value="SH3"/>
    <property type="match status" value="1"/>
</dbReference>
<dbReference type="PANTHER" id="PTHR14206:SF7">
    <property type="entry name" value="INSULIN RECEPTOR SUBSTRATE 53 KDA, ISOFORM A"/>
    <property type="match status" value="1"/>
</dbReference>
<dbReference type="Proteomes" id="UP000827092">
    <property type="component" value="Unassembled WGS sequence"/>
</dbReference>
<evidence type="ECO:0000256" key="1">
    <source>
        <dbReference type="ARBA" id="ARBA00022443"/>
    </source>
</evidence>
<dbReference type="SUPFAM" id="SSF50044">
    <property type="entry name" value="SH3-domain"/>
    <property type="match status" value="1"/>
</dbReference>
<evidence type="ECO:0000259" key="5">
    <source>
        <dbReference type="PROSITE" id="PS51338"/>
    </source>
</evidence>
<accession>A0AAV6VBI1</accession>
<dbReference type="GO" id="GO:0005654">
    <property type="term" value="C:nucleoplasm"/>
    <property type="evidence" value="ECO:0007669"/>
    <property type="project" value="TreeGrafter"/>
</dbReference>
<sequence length="625" mass="69665">MFEMTDSEEIAKLVDGAYKNILEKFNPCARQLISAGKAYLKSLHGAVASSKTYLESISKLARHAHQGTWGGSTDIGTALMQLVEVHKEIHSQQTNILKAFYVDLLLPLESNLEKDTKVVAGEHKKFLQQHKCHHDSYQKALSMCKKQKKRSRSSLLTFGKDAKQLHAMEDEKKKLDGFCEQSLKQAITQERRRYGFVLERQCSLAKHYLAYHSKGQTVLQHNLEQWLEIVKTREYLPEPIEKMFDGKNVCKMGSEYASSNVVTSPMSCQNMSCNASPELGGMRKTQSIDSSYLDLRDYEESPYPRPLSRAKSDFNLTSSSASLVSSDYGSSLRGKAMASVGAKSSNCHVRALYSYLSSGEHQLSFHEGDVIVLIGERNKGWQYGENLRNHRVGWFPIAYTEPILDSSESEEQSSGSPDRSQWGEKSDSPFYRTPRRPSSSYALSAHTLSSESDMVPPLLSSAGTYRPYSTFTDSPLFAVKEMANKATPVKSPRPPLLEANHQTPPQPPTVTYASIKFHHPPLIDLQEPPQIFRSPRRSLTAPFPISVPPPSLPATASLHSSNDSGFCNDQANNNNQASPTPSTQLETVTTVVEESVKDKESKDNVFASVKLRKVTTNDRSAPMIT</sequence>
<comment type="caution">
    <text evidence="6">The sequence shown here is derived from an EMBL/GenBank/DDBJ whole genome shotgun (WGS) entry which is preliminary data.</text>
</comment>
<keyword evidence="7" id="KW-1185">Reference proteome</keyword>
<evidence type="ECO:0000259" key="4">
    <source>
        <dbReference type="PROSITE" id="PS50002"/>
    </source>
</evidence>
<evidence type="ECO:0000256" key="3">
    <source>
        <dbReference type="SAM" id="MobiDB-lite"/>
    </source>
</evidence>
<feature type="region of interest" description="Disordered" evidence="3">
    <location>
        <begin position="405"/>
        <end position="438"/>
    </location>
</feature>
<feature type="region of interest" description="Disordered" evidence="3">
    <location>
        <begin position="550"/>
        <end position="586"/>
    </location>
</feature>
<feature type="domain" description="SH3" evidence="4">
    <location>
        <begin position="344"/>
        <end position="405"/>
    </location>
</feature>
<dbReference type="Pfam" id="PF08397">
    <property type="entry name" value="IMD"/>
    <property type="match status" value="1"/>
</dbReference>
<dbReference type="GO" id="GO:0007009">
    <property type="term" value="P:plasma membrane organization"/>
    <property type="evidence" value="ECO:0007669"/>
    <property type="project" value="InterPro"/>
</dbReference>
<dbReference type="InterPro" id="IPR027267">
    <property type="entry name" value="AH/BAR_dom_sf"/>
</dbReference>
<dbReference type="InterPro" id="IPR027681">
    <property type="entry name" value="IRSp53/IRTKS/Pinkbar"/>
</dbReference>
<dbReference type="PANTHER" id="PTHR14206">
    <property type="entry name" value="BRAIN-SPECIFIC ANGIOGENESIS INHIBITOR 1-ASSOCIATED PROTEIN 2"/>
    <property type="match status" value="1"/>
</dbReference>